<dbReference type="AlphaFoldDB" id="A0AAN7GXC2"/>
<dbReference type="EMBL" id="JAXIOK010000019">
    <property type="protein sequence ID" value="KAK4748878.1"/>
    <property type="molecule type" value="Genomic_DNA"/>
</dbReference>
<accession>A0AAN7GXC2</accession>
<sequence length="100" mass="11291">MENAGHELEMLQLQPCSIQKLEEVRVNLGVRPEPEMNREPGSQTFLTPLLPLSLPPSLSGCQSSDCKQGSSLRWLLREFSICISICSRFSWPRTSSHFLC</sequence>
<protein>
    <submittedName>
        <fullName evidence="1">Uncharacterized protein</fullName>
    </submittedName>
</protein>
<reference evidence="1 2" key="1">
    <citation type="journal article" date="2023" name="Hortic Res">
        <title>Pangenome of water caltrop reveals structural variations and asymmetric subgenome divergence after allopolyploidization.</title>
        <authorList>
            <person name="Zhang X."/>
            <person name="Chen Y."/>
            <person name="Wang L."/>
            <person name="Yuan Y."/>
            <person name="Fang M."/>
            <person name="Shi L."/>
            <person name="Lu R."/>
            <person name="Comes H.P."/>
            <person name="Ma Y."/>
            <person name="Chen Y."/>
            <person name="Huang G."/>
            <person name="Zhou Y."/>
            <person name="Zheng Z."/>
            <person name="Qiu Y."/>
        </authorList>
    </citation>
    <scope>NUCLEOTIDE SEQUENCE [LARGE SCALE GENOMIC DNA]</scope>
    <source>
        <tissue evidence="1">Roots</tissue>
    </source>
</reference>
<gene>
    <name evidence="1" type="ORF">SAY87_015464</name>
</gene>
<evidence type="ECO:0000313" key="2">
    <source>
        <dbReference type="Proteomes" id="UP001345219"/>
    </source>
</evidence>
<evidence type="ECO:0000313" key="1">
    <source>
        <dbReference type="EMBL" id="KAK4748878.1"/>
    </source>
</evidence>
<organism evidence="1 2">
    <name type="scientific">Trapa incisa</name>
    <dbReference type="NCBI Taxonomy" id="236973"/>
    <lineage>
        <taxon>Eukaryota</taxon>
        <taxon>Viridiplantae</taxon>
        <taxon>Streptophyta</taxon>
        <taxon>Embryophyta</taxon>
        <taxon>Tracheophyta</taxon>
        <taxon>Spermatophyta</taxon>
        <taxon>Magnoliopsida</taxon>
        <taxon>eudicotyledons</taxon>
        <taxon>Gunneridae</taxon>
        <taxon>Pentapetalae</taxon>
        <taxon>rosids</taxon>
        <taxon>malvids</taxon>
        <taxon>Myrtales</taxon>
        <taxon>Lythraceae</taxon>
        <taxon>Trapa</taxon>
    </lineage>
</organism>
<dbReference type="Proteomes" id="UP001345219">
    <property type="component" value="Chromosome 12"/>
</dbReference>
<comment type="caution">
    <text evidence="1">The sequence shown here is derived from an EMBL/GenBank/DDBJ whole genome shotgun (WGS) entry which is preliminary data.</text>
</comment>
<proteinExistence type="predicted"/>
<name>A0AAN7GXC2_9MYRT</name>
<keyword evidence="2" id="KW-1185">Reference proteome</keyword>